<comment type="caution">
    <text evidence="2">The sequence shown here is derived from an EMBL/GenBank/DDBJ whole genome shotgun (WGS) entry which is preliminary data.</text>
</comment>
<gene>
    <name evidence="2" type="ORF">H0485_06360</name>
</gene>
<dbReference type="Proteomes" id="UP001198571">
    <property type="component" value="Unassembled WGS sequence"/>
</dbReference>
<evidence type="ECO:0000256" key="1">
    <source>
        <dbReference type="SAM" id="SignalP"/>
    </source>
</evidence>
<evidence type="ECO:0000313" key="2">
    <source>
        <dbReference type="EMBL" id="MCB5409624.1"/>
    </source>
</evidence>
<organism evidence="2 3">
    <name type="scientific">Pseudogemmobacter faecipullorum</name>
    <dbReference type="NCBI Taxonomy" id="2755041"/>
    <lineage>
        <taxon>Bacteria</taxon>
        <taxon>Pseudomonadati</taxon>
        <taxon>Pseudomonadota</taxon>
        <taxon>Alphaproteobacteria</taxon>
        <taxon>Rhodobacterales</taxon>
        <taxon>Paracoccaceae</taxon>
        <taxon>Pseudogemmobacter</taxon>
    </lineage>
</organism>
<accession>A0ABS8CJQ8</accession>
<feature type="chain" id="PRO_5045758268" evidence="1">
    <location>
        <begin position="22"/>
        <end position="222"/>
    </location>
</feature>
<feature type="signal peptide" evidence="1">
    <location>
        <begin position="1"/>
        <end position="21"/>
    </location>
</feature>
<reference evidence="2 3" key="1">
    <citation type="submission" date="2020-07" db="EMBL/GenBank/DDBJ databases">
        <title>Pseudogemmobacter sp. nov., isolated from poultry manure in Taiwan.</title>
        <authorList>
            <person name="Lin S.-Y."/>
            <person name="Tang Y.-S."/>
            <person name="Young C.-C."/>
        </authorList>
    </citation>
    <scope>NUCLEOTIDE SEQUENCE [LARGE SCALE GENOMIC DNA]</scope>
    <source>
        <strain evidence="2 3">CC-YST710</strain>
    </source>
</reference>
<evidence type="ECO:0000313" key="3">
    <source>
        <dbReference type="Proteomes" id="UP001198571"/>
    </source>
</evidence>
<proteinExistence type="predicted"/>
<keyword evidence="1" id="KW-0732">Signal</keyword>
<name>A0ABS8CJQ8_9RHOB</name>
<dbReference type="EMBL" id="JACDXX010000004">
    <property type="protein sequence ID" value="MCB5409624.1"/>
    <property type="molecule type" value="Genomic_DNA"/>
</dbReference>
<sequence>MFGCSLRFLSVLLLAPAPALAADHPPGPVQSLALAVTLYDQAAGAGDALQMAVAVRLAGGITLREADNWRSEKLKGKAKGLPGLPAPVLDLVLSPGAWSGAQLMAEEDPALADFLALEPPPALQGGVSRAPGMLQPGERVVWHLPFAGQSPAEIAVFPQAAAGEPRALSPLWRVDATGGEPICPARQSPWPACRFTPEANEFVDVVLENPGDAALSYVLISN</sequence>
<protein>
    <submittedName>
        <fullName evidence="2">Uncharacterized protein</fullName>
    </submittedName>
</protein>
<dbReference type="RefSeq" id="WP_226934528.1">
    <property type="nucleotide sequence ID" value="NZ_JACDXX010000004.1"/>
</dbReference>
<keyword evidence="3" id="KW-1185">Reference proteome</keyword>